<gene>
    <name evidence="1" type="ORF">GN299_25540</name>
</gene>
<dbReference type="Pfam" id="PF11185">
    <property type="entry name" value="DUF2971"/>
    <property type="match status" value="1"/>
</dbReference>
<dbReference type="AlphaFoldDB" id="A0A7V8J234"/>
<evidence type="ECO:0000313" key="1">
    <source>
        <dbReference type="EMBL" id="KAF0252050.1"/>
    </source>
</evidence>
<dbReference type="InterPro" id="IPR021352">
    <property type="entry name" value="DUF2971"/>
</dbReference>
<protein>
    <submittedName>
        <fullName evidence="1">DUF2971 domain-containing protein</fullName>
    </submittedName>
</protein>
<comment type="caution">
    <text evidence="1">The sequence shown here is derived from an EMBL/GenBank/DDBJ whole genome shotgun (WGS) entry which is preliminary data.</text>
</comment>
<reference evidence="1 2" key="1">
    <citation type="submission" date="2019-12" db="EMBL/GenBank/DDBJ databases">
        <authorList>
            <person name="Woiski C."/>
        </authorList>
    </citation>
    <scope>NUCLEOTIDE SEQUENCE [LARGE SCALE GENOMIC DNA]</scope>
    <source>
        <strain evidence="1 2">BOE100</strain>
    </source>
</reference>
<evidence type="ECO:0000313" key="2">
    <source>
        <dbReference type="Proteomes" id="UP000442695"/>
    </source>
</evidence>
<dbReference type="EMBL" id="WOWR01000048">
    <property type="protein sequence ID" value="KAF0252050.1"/>
    <property type="molecule type" value="Genomic_DNA"/>
</dbReference>
<proteinExistence type="predicted"/>
<accession>A0A7V8J234</accession>
<sequence>MDELLQSDNVFHSYAKAFAKNHNKHYKPQLTHYLFGLHDRFLSIVLTINDKHDMTDVRHNSPPFDPLQDVEFHIPIIANIEKYGDLGRIYETYQKIALSVSGYEIKYHSMLPESNKKFLELTNIFAARYLDQIQILMHPQWYVACFMKECDNSAIWGSYGDNHKGICLKYSVSGSEPTLSMEMNKPVGLGMRGITTSFQHMPFMEVFYDREHSEIDFFRSLGNVPNEALGGFWYTDKEKNLSTTSEWYRTDSEQLRTEHWEKFNFSLTSKLPQWESEKEYRLVLQSGMDLSDKKHRVLKYRFANLAGVIFGIKTPIEHKMKAINLIRAHCEREGRQGFGFYQAYYDPGTKSIQHALLPL</sequence>
<name>A0A7V8J234_PSEPU</name>
<organism evidence="1 2">
    <name type="scientific">Pseudomonas putida</name>
    <name type="common">Arthrobacter siderocapsulatus</name>
    <dbReference type="NCBI Taxonomy" id="303"/>
    <lineage>
        <taxon>Bacteria</taxon>
        <taxon>Pseudomonadati</taxon>
        <taxon>Pseudomonadota</taxon>
        <taxon>Gammaproteobacteria</taxon>
        <taxon>Pseudomonadales</taxon>
        <taxon>Pseudomonadaceae</taxon>
        <taxon>Pseudomonas</taxon>
    </lineage>
</organism>
<dbReference type="Proteomes" id="UP000442695">
    <property type="component" value="Unassembled WGS sequence"/>
</dbReference>